<dbReference type="Proteomes" id="UP000658720">
    <property type="component" value="Unassembled WGS sequence"/>
</dbReference>
<dbReference type="SUPFAM" id="SSF53448">
    <property type="entry name" value="Nucleotide-diphospho-sugar transferases"/>
    <property type="match status" value="1"/>
</dbReference>
<accession>A0ABR9VSQ1</accession>
<gene>
    <name evidence="1" type="ORF">IQ217_09470</name>
</gene>
<keyword evidence="2" id="KW-1185">Reference proteome</keyword>
<sequence length="304" mass="36109">MQTPVLFLVFNRLGTTKQVFEAIRQAQPPRIYVAADGPRENREGEAEKVQAVRDYVISNIDWDCEIKTLFRDKNLGCRIAVSGAIDWFFDNEEQGIILEDDCLPHPTFFQYCQDLLNYYRNDERIMVISGDNFQFGQKRGKYSYYFSCYNHCWGWASWRRAWNLYDHDMKNWEDLQDGDWLLNLGNKNFQKYWKQIFEVAYSQKIDSWAYRWTFTCWIQNGLTILPNVNLISNIGFSQDGTHTLSRNSPLANMAIEEIAFPLNHPPYVIRDLQADKYTQKKHINISLFKRVLVKIRYIFRVDKL</sequence>
<dbReference type="InterPro" id="IPR029044">
    <property type="entry name" value="Nucleotide-diphossugar_trans"/>
</dbReference>
<dbReference type="EMBL" id="JADEVV010000023">
    <property type="protein sequence ID" value="MBE9254066.1"/>
    <property type="molecule type" value="Genomic_DNA"/>
</dbReference>
<comment type="caution">
    <text evidence="1">The sequence shown here is derived from an EMBL/GenBank/DDBJ whole genome shotgun (WGS) entry which is preliminary data.</text>
</comment>
<dbReference type="Gene3D" id="3.90.550.10">
    <property type="entry name" value="Spore Coat Polysaccharide Biosynthesis Protein SpsA, Chain A"/>
    <property type="match status" value="1"/>
</dbReference>
<evidence type="ECO:0008006" key="3">
    <source>
        <dbReference type="Google" id="ProtNLM"/>
    </source>
</evidence>
<name>A0ABR9VSQ1_9SYNC</name>
<evidence type="ECO:0000313" key="2">
    <source>
        <dbReference type="Proteomes" id="UP000658720"/>
    </source>
</evidence>
<organism evidence="1 2">
    <name type="scientific">Synechocystis salina LEGE 00031</name>
    <dbReference type="NCBI Taxonomy" id="1828736"/>
    <lineage>
        <taxon>Bacteria</taxon>
        <taxon>Bacillati</taxon>
        <taxon>Cyanobacteriota</taxon>
        <taxon>Cyanophyceae</taxon>
        <taxon>Synechococcales</taxon>
        <taxon>Merismopediaceae</taxon>
        <taxon>Synechocystis</taxon>
    </lineage>
</organism>
<protein>
    <recommendedName>
        <fullName evidence="3">Hemolytic protein HlpA-like protein</fullName>
    </recommendedName>
</protein>
<reference evidence="1 2" key="1">
    <citation type="submission" date="2020-10" db="EMBL/GenBank/DDBJ databases">
        <authorList>
            <person name="Castelo-Branco R."/>
            <person name="Eusebio N."/>
            <person name="Adriana R."/>
            <person name="Vieira A."/>
            <person name="Brugerolle De Fraissinette N."/>
            <person name="Rezende De Castro R."/>
            <person name="Schneider M.P."/>
            <person name="Vasconcelos V."/>
            <person name="Leao P.N."/>
        </authorList>
    </citation>
    <scope>NUCLEOTIDE SEQUENCE [LARGE SCALE GENOMIC DNA]</scope>
    <source>
        <strain evidence="1 2">LEGE 00031</strain>
    </source>
</reference>
<evidence type="ECO:0000313" key="1">
    <source>
        <dbReference type="EMBL" id="MBE9254066.1"/>
    </source>
</evidence>
<proteinExistence type="predicted"/>